<comment type="catalytic activity">
    <reaction evidence="5 8">
        <text>S-adenosyl-L-homocysteine + H2O = L-homocysteine + adenosine</text>
        <dbReference type="Rhea" id="RHEA:21708"/>
        <dbReference type="ChEBI" id="CHEBI:15377"/>
        <dbReference type="ChEBI" id="CHEBI:16335"/>
        <dbReference type="ChEBI" id="CHEBI:57856"/>
        <dbReference type="ChEBI" id="CHEBI:58199"/>
        <dbReference type="EC" id="3.13.2.1"/>
    </reaction>
</comment>
<evidence type="ECO:0000256" key="8">
    <source>
        <dbReference type="RuleBase" id="RU000548"/>
    </source>
</evidence>
<keyword evidence="4 5" id="KW-0520">NAD</keyword>
<dbReference type="GO" id="GO:0004013">
    <property type="term" value="F:adenosylhomocysteinase activity"/>
    <property type="evidence" value="ECO:0007669"/>
    <property type="project" value="UniProtKB-UniRule"/>
</dbReference>
<comment type="similarity">
    <text evidence="1 5 9">Belongs to the adenosylhomocysteinase family.</text>
</comment>
<dbReference type="Gene3D" id="3.40.50.1480">
    <property type="entry name" value="Adenosylhomocysteinase-like"/>
    <property type="match status" value="1"/>
</dbReference>
<comment type="caution">
    <text evidence="5">Lacks conserved residue(s) required for the propagation of feature annotation.</text>
</comment>
<keyword evidence="2 5" id="KW-0554">One-carbon metabolism</keyword>
<gene>
    <name evidence="5" type="primary">ahcY</name>
    <name evidence="11" type="ORF">A2W14_02370</name>
</gene>
<dbReference type="CDD" id="cd00401">
    <property type="entry name" value="SAHH"/>
    <property type="match status" value="1"/>
</dbReference>
<evidence type="ECO:0000256" key="4">
    <source>
        <dbReference type="ARBA" id="ARBA00023027"/>
    </source>
</evidence>
<dbReference type="Pfam" id="PF05221">
    <property type="entry name" value="AdoHcyase"/>
    <property type="match status" value="2"/>
</dbReference>
<dbReference type="SUPFAM" id="SSF52283">
    <property type="entry name" value="Formate/glycerate dehydrogenase catalytic domain-like"/>
    <property type="match status" value="1"/>
</dbReference>
<evidence type="ECO:0000256" key="5">
    <source>
        <dbReference type="HAMAP-Rule" id="MF_00563"/>
    </source>
</evidence>
<feature type="binding site" evidence="5 7">
    <location>
        <begin position="293"/>
        <end position="295"/>
    </location>
    <ligand>
        <name>NAD(+)</name>
        <dbReference type="ChEBI" id="CHEBI:57540"/>
    </ligand>
</feature>
<dbReference type="PROSITE" id="PS00739">
    <property type="entry name" value="ADOHCYASE_2"/>
    <property type="match status" value="1"/>
</dbReference>
<accession>A0A1F5YT79</accession>
<feature type="binding site" evidence="7">
    <location>
        <position position="347"/>
    </location>
    <ligand>
        <name>NAD(+)</name>
        <dbReference type="ChEBI" id="CHEBI:57540"/>
    </ligand>
</feature>
<dbReference type="GO" id="GO:0071269">
    <property type="term" value="P:L-homocysteine biosynthetic process"/>
    <property type="evidence" value="ECO:0007669"/>
    <property type="project" value="UniProtKB-UniRule"/>
</dbReference>
<dbReference type="EMBL" id="MFJA01000031">
    <property type="protein sequence ID" value="OGG03315.1"/>
    <property type="molecule type" value="Genomic_DNA"/>
</dbReference>
<feature type="binding site" evidence="5 6">
    <location>
        <position position="125"/>
    </location>
    <ligand>
        <name>substrate</name>
    </ligand>
</feature>
<dbReference type="InterPro" id="IPR000043">
    <property type="entry name" value="Adenosylhomocysteinase-like"/>
</dbReference>
<dbReference type="EC" id="3.13.2.1" evidence="5"/>
<sequence length="418" mass="46363">MKFDIKDSSLAKEGKLKIEWAGNHMPVLNLIKKRFQKEKPLKNITIGACLHVTTETANLMLTLKSGGARVLLCACNPLSTQDEVAASLVVDYKMSVYARKGEDKKTYYQHILAVLNKRPQITLDDGGDLVSILHTERQKQLKEIIGANEETTTGVIRLKAMERDDALKVPVIAVNYSQTKHMFDNRYGTGQSTIDGIMRATNILLAGKKFVVCGYGWCGRGLANRARGMGAQVIVCEVDPVKALEAVMDGFSVMTISEASEIGDIFVTVTGDKKVISWQDISRMKDGVILANSGHFNVEIDVESIAKNSRKKRQIRPSVEEYIFRNGCRLYLLGEGRLINLVAAEGHPAEVMDMSFANQALACEYLIKNKGKLGNKVYTLPEEIDSNIAKLKLEAMGIIIDKLTAEQKKYLESWEEGT</sequence>
<reference evidence="11 12" key="1">
    <citation type="journal article" date="2016" name="Nat. Commun.">
        <title>Thousands of microbial genomes shed light on interconnected biogeochemical processes in an aquifer system.</title>
        <authorList>
            <person name="Anantharaman K."/>
            <person name="Brown C.T."/>
            <person name="Hug L.A."/>
            <person name="Sharon I."/>
            <person name="Castelle C.J."/>
            <person name="Probst A.J."/>
            <person name="Thomas B.C."/>
            <person name="Singh A."/>
            <person name="Wilkins M.J."/>
            <person name="Karaoz U."/>
            <person name="Brodie E.L."/>
            <person name="Williams K.H."/>
            <person name="Hubbard S.S."/>
            <person name="Banfield J.F."/>
        </authorList>
    </citation>
    <scope>NUCLEOTIDE SEQUENCE [LARGE SCALE GENOMIC DNA]</scope>
</reference>
<dbReference type="GO" id="GO:0033353">
    <property type="term" value="P:S-adenosylmethionine cycle"/>
    <property type="evidence" value="ECO:0007669"/>
    <property type="project" value="TreeGrafter"/>
</dbReference>
<evidence type="ECO:0000256" key="9">
    <source>
        <dbReference type="RuleBase" id="RU004166"/>
    </source>
</evidence>
<dbReference type="Gene3D" id="3.40.50.720">
    <property type="entry name" value="NAD(P)-binding Rossmann-like Domain"/>
    <property type="match status" value="1"/>
</dbReference>
<dbReference type="GO" id="GO:0006730">
    <property type="term" value="P:one-carbon metabolic process"/>
    <property type="evidence" value="ECO:0007669"/>
    <property type="project" value="UniProtKB-UniRule"/>
</dbReference>
<feature type="binding site" evidence="5 7">
    <location>
        <position position="340"/>
    </location>
    <ligand>
        <name>NAD(+)</name>
        <dbReference type="ChEBI" id="CHEBI:57540"/>
    </ligand>
</feature>
<dbReference type="SMART" id="SM00997">
    <property type="entry name" value="AdoHcyase_NAD"/>
    <property type="match status" value="1"/>
</dbReference>
<evidence type="ECO:0000256" key="2">
    <source>
        <dbReference type="ARBA" id="ARBA00022563"/>
    </source>
</evidence>
<dbReference type="InterPro" id="IPR036291">
    <property type="entry name" value="NAD(P)-bd_dom_sf"/>
</dbReference>
<comment type="caution">
    <text evidence="11">The sequence shown here is derived from an EMBL/GenBank/DDBJ whole genome shotgun (WGS) entry which is preliminary data.</text>
</comment>
<comment type="cofactor">
    <cofactor evidence="5 7 8">
        <name>NAD(+)</name>
        <dbReference type="ChEBI" id="CHEBI:57540"/>
    </cofactor>
    <text evidence="5 7 8">Binds 1 NAD(+) per subunit.</text>
</comment>
<comment type="pathway">
    <text evidence="5 8">Amino-acid biosynthesis; L-homocysteine biosynthesis; L-homocysteine from S-adenosyl-L-homocysteine: step 1/1.</text>
</comment>
<evidence type="ECO:0000256" key="1">
    <source>
        <dbReference type="ARBA" id="ARBA00007122"/>
    </source>
</evidence>
<feature type="binding site" evidence="5 6">
    <location>
        <position position="184"/>
    </location>
    <ligand>
        <name>substrate</name>
    </ligand>
</feature>
<comment type="function">
    <text evidence="5">May play a key role in the regulation of the intracellular concentration of adenosylhomocysteine.</text>
</comment>
<dbReference type="PANTHER" id="PTHR23420">
    <property type="entry name" value="ADENOSYLHOMOCYSTEINASE"/>
    <property type="match status" value="1"/>
</dbReference>
<feature type="binding site" evidence="7">
    <location>
        <begin position="216"/>
        <end position="221"/>
    </location>
    <ligand>
        <name>NAD(+)</name>
        <dbReference type="ChEBI" id="CHEBI:57540"/>
    </ligand>
</feature>
<comment type="subcellular location">
    <subcellularLocation>
        <location evidence="5">Cytoplasm</location>
    </subcellularLocation>
</comment>
<organism evidence="11 12">
    <name type="scientific">Candidatus Gottesmanbacteria bacterium RBG_16_37_8</name>
    <dbReference type="NCBI Taxonomy" id="1798371"/>
    <lineage>
        <taxon>Bacteria</taxon>
        <taxon>Candidatus Gottesmaniibacteriota</taxon>
    </lineage>
</organism>
<keyword evidence="3 5" id="KW-0378">Hydrolase</keyword>
<dbReference type="PROSITE" id="PS00738">
    <property type="entry name" value="ADOHCYASE_1"/>
    <property type="match status" value="1"/>
</dbReference>
<dbReference type="PIRSF" id="PIRSF001109">
    <property type="entry name" value="Ad_hcy_hydrolase"/>
    <property type="match status" value="1"/>
</dbReference>
<proteinExistence type="inferred from homology"/>
<dbReference type="NCBIfam" id="NF004005">
    <property type="entry name" value="PRK05476.2-3"/>
    <property type="match status" value="1"/>
</dbReference>
<evidence type="ECO:0000256" key="6">
    <source>
        <dbReference type="PIRSR" id="PIRSR001109-1"/>
    </source>
</evidence>
<evidence type="ECO:0000256" key="3">
    <source>
        <dbReference type="ARBA" id="ARBA00022801"/>
    </source>
</evidence>
<dbReference type="GO" id="GO:0005829">
    <property type="term" value="C:cytosol"/>
    <property type="evidence" value="ECO:0007669"/>
    <property type="project" value="TreeGrafter"/>
</dbReference>
<dbReference type="UniPathway" id="UPA00314">
    <property type="reaction ID" value="UER00076"/>
</dbReference>
<dbReference type="AlphaFoldDB" id="A0A1F5YT79"/>
<evidence type="ECO:0000313" key="11">
    <source>
        <dbReference type="EMBL" id="OGG03315.1"/>
    </source>
</evidence>
<dbReference type="InterPro" id="IPR015878">
    <property type="entry name" value="Ado_hCys_hydrolase_NAD-bd"/>
</dbReference>
<feature type="binding site" evidence="5">
    <location>
        <begin position="214"/>
        <end position="219"/>
    </location>
    <ligand>
        <name>NAD(+)</name>
        <dbReference type="ChEBI" id="CHEBI:57540"/>
    </ligand>
</feature>
<name>A0A1F5YT79_9BACT</name>
<dbReference type="InterPro" id="IPR020082">
    <property type="entry name" value="S-Ado-L-homoCys_hydrolase_CS"/>
</dbReference>
<feature type="binding site" evidence="5 6">
    <location>
        <position position="150"/>
    </location>
    <ligand>
        <name>substrate</name>
    </ligand>
</feature>
<feature type="binding site" evidence="5 6">
    <location>
        <position position="53"/>
    </location>
    <ligand>
        <name>substrate</name>
    </ligand>
</feature>
<protein>
    <recommendedName>
        <fullName evidence="5">Adenosylhomocysteinase</fullName>
        <ecNumber evidence="5">3.13.2.1</ecNumber>
    </recommendedName>
    <alternativeName>
        <fullName evidence="5">S-adenosyl-L-homocysteine hydrolase</fullName>
        <shortName evidence="5">AdoHcyase</shortName>
    </alternativeName>
</protein>
<feature type="binding site" evidence="5 7">
    <location>
        <begin position="151"/>
        <end position="153"/>
    </location>
    <ligand>
        <name>NAD(+)</name>
        <dbReference type="ChEBI" id="CHEBI:57540"/>
    </ligand>
</feature>
<dbReference type="STRING" id="1798371.A2W14_02370"/>
<dbReference type="SUPFAM" id="SSF51735">
    <property type="entry name" value="NAD(P)-binding Rossmann-fold domains"/>
    <property type="match status" value="1"/>
</dbReference>
<dbReference type="Proteomes" id="UP000176665">
    <property type="component" value="Unassembled WGS sequence"/>
</dbReference>
<dbReference type="PANTHER" id="PTHR23420:SF0">
    <property type="entry name" value="ADENOSYLHOMOCYSTEINASE"/>
    <property type="match status" value="1"/>
</dbReference>
<dbReference type="NCBIfam" id="TIGR00936">
    <property type="entry name" value="ahcY"/>
    <property type="match status" value="1"/>
</dbReference>
<feature type="domain" description="S-adenosyl-L-homocysteine hydrolase NAD binding" evidence="10">
    <location>
        <begin position="185"/>
        <end position="346"/>
    </location>
</feature>
<evidence type="ECO:0000313" key="12">
    <source>
        <dbReference type="Proteomes" id="UP000176665"/>
    </source>
</evidence>
<dbReference type="FunFam" id="3.40.50.720:FF:000004">
    <property type="entry name" value="Adenosylhomocysteinase"/>
    <property type="match status" value="1"/>
</dbReference>
<evidence type="ECO:0000259" key="10">
    <source>
        <dbReference type="SMART" id="SM00997"/>
    </source>
</evidence>
<feature type="binding site" evidence="5 7">
    <location>
        <position position="237"/>
    </location>
    <ligand>
        <name>NAD(+)</name>
        <dbReference type="ChEBI" id="CHEBI:57540"/>
    </ligand>
</feature>
<dbReference type="SMART" id="SM00996">
    <property type="entry name" value="AdoHcyase"/>
    <property type="match status" value="1"/>
</dbReference>
<evidence type="ECO:0000256" key="7">
    <source>
        <dbReference type="PIRSR" id="PIRSR001109-2"/>
    </source>
</evidence>
<dbReference type="Pfam" id="PF00670">
    <property type="entry name" value="AdoHcyase_NAD"/>
    <property type="match status" value="1"/>
</dbReference>
<feature type="binding site" evidence="5 6">
    <location>
        <position position="180"/>
    </location>
    <ligand>
        <name>substrate</name>
    </ligand>
</feature>
<dbReference type="InterPro" id="IPR042172">
    <property type="entry name" value="Adenosylhomocyst_ase-like_sf"/>
</dbReference>
<keyword evidence="5" id="KW-0963">Cytoplasm</keyword>
<feature type="binding site" evidence="5">
    <location>
        <position position="185"/>
    </location>
    <ligand>
        <name>NAD(+)</name>
        <dbReference type="ChEBI" id="CHEBI:57540"/>
    </ligand>
</feature>
<dbReference type="HAMAP" id="MF_00563">
    <property type="entry name" value="AdoHcyase"/>
    <property type="match status" value="1"/>
</dbReference>